<dbReference type="RefSeq" id="WP_076812553.1">
    <property type="nucleotide sequence ID" value="NZ_MOMC01000003.1"/>
</dbReference>
<accession>A0A1V2IKF9</accession>
<keyword evidence="4" id="KW-1185">Reference proteome</keyword>
<dbReference type="EMBL" id="MOMC01000003">
    <property type="protein sequence ID" value="ONH33638.1"/>
    <property type="molecule type" value="Genomic_DNA"/>
</dbReference>
<organism evidence="3 4">
    <name type="scientific">Pseudofrankia asymbiotica</name>
    <dbReference type="NCBI Taxonomy" id="1834516"/>
    <lineage>
        <taxon>Bacteria</taxon>
        <taxon>Bacillati</taxon>
        <taxon>Actinomycetota</taxon>
        <taxon>Actinomycetes</taxon>
        <taxon>Frankiales</taxon>
        <taxon>Frankiaceae</taxon>
        <taxon>Pseudofrankia</taxon>
    </lineage>
</organism>
<feature type="region of interest" description="Disordered" evidence="1">
    <location>
        <begin position="1"/>
        <end position="31"/>
    </location>
</feature>
<evidence type="ECO:0000259" key="2">
    <source>
        <dbReference type="Pfam" id="PF12307"/>
    </source>
</evidence>
<gene>
    <name evidence="3" type="ORF">BL253_01065</name>
</gene>
<feature type="compositionally biased region" description="Basic and acidic residues" evidence="1">
    <location>
        <begin position="15"/>
        <end position="27"/>
    </location>
</feature>
<protein>
    <recommendedName>
        <fullName evidence="2">DUF3631 domain-containing protein</fullName>
    </recommendedName>
</protein>
<feature type="domain" description="DUF3631" evidence="2">
    <location>
        <begin position="203"/>
        <end position="390"/>
    </location>
</feature>
<evidence type="ECO:0000256" key="1">
    <source>
        <dbReference type="SAM" id="MobiDB-lite"/>
    </source>
</evidence>
<dbReference type="Proteomes" id="UP000188929">
    <property type="component" value="Unassembled WGS sequence"/>
</dbReference>
<sequence length="402" mass="43926">MTAPDETPAARIARQARERTAERRSADEAEAGAELDGAEVLDQLHALFTRYVVFPDPESADAVVLWTAATHAVPAWEHAPRLVFCSPEKRCGKSRALDIVTGACHDPLITVNCSIAAVVRSLSDDPPTLLIDEADTIFGTKRQAENNEDLRGILNAGHQRDRPTIRWDITSRQLEKLPTFAMACLASIGDLPDTIMDRAVVIRMRRRGPGESVSPFRTRRDGPDLVAARARVGTWAQGRRDALQKAEPDMPLEDRAADTWEPLIAIADEAGGAWPERARKAAKVLTKAAENDTGSGGIRLLGDLRTIFGQADKRAMLGEVDRLSTELILEGLLGLTESPWRDVGFGRALDAAGLAERLKGYGVTPKPLRFPEGTRRGYDRGPLSDAWARYLPVTAVTDETDD</sequence>
<proteinExistence type="predicted"/>
<dbReference type="STRING" id="1834516.BL253_01065"/>
<dbReference type="Pfam" id="PF12307">
    <property type="entry name" value="DUF3631"/>
    <property type="match status" value="1"/>
</dbReference>
<name>A0A1V2IKF9_9ACTN</name>
<evidence type="ECO:0000313" key="4">
    <source>
        <dbReference type="Proteomes" id="UP000188929"/>
    </source>
</evidence>
<dbReference type="InterPro" id="IPR022081">
    <property type="entry name" value="DUF3631"/>
</dbReference>
<reference evidence="4" key="1">
    <citation type="submission" date="2016-10" db="EMBL/GenBank/DDBJ databases">
        <title>Frankia sp. NRRL B-16386 Genome sequencing.</title>
        <authorList>
            <person name="Ghodhbane-Gtari F."/>
            <person name="Swanson E."/>
            <person name="Gueddou A."/>
            <person name="Hezbri K."/>
            <person name="Ktari K."/>
            <person name="Nouioui I."/>
            <person name="Morris K."/>
            <person name="Simpson S."/>
            <person name="Abebe-Akele F."/>
            <person name="Thomas K."/>
            <person name="Gtari M."/>
            <person name="Tisa L.S."/>
        </authorList>
    </citation>
    <scope>NUCLEOTIDE SEQUENCE [LARGE SCALE GENOMIC DNA]</scope>
    <source>
        <strain evidence="4">NRRL B-16386</strain>
    </source>
</reference>
<dbReference type="AlphaFoldDB" id="A0A1V2IKF9"/>
<comment type="caution">
    <text evidence="3">The sequence shown here is derived from an EMBL/GenBank/DDBJ whole genome shotgun (WGS) entry which is preliminary data.</text>
</comment>
<evidence type="ECO:0000313" key="3">
    <source>
        <dbReference type="EMBL" id="ONH33638.1"/>
    </source>
</evidence>